<dbReference type="GO" id="GO:0016020">
    <property type="term" value="C:membrane"/>
    <property type="evidence" value="ECO:0007669"/>
    <property type="project" value="UniProtKB-SubCell"/>
</dbReference>
<feature type="domain" description="EamA" evidence="7">
    <location>
        <begin position="158"/>
        <end position="296"/>
    </location>
</feature>
<dbReference type="STRING" id="1443111.Z949_885"/>
<evidence type="ECO:0000313" key="9">
    <source>
        <dbReference type="Proteomes" id="UP000284407"/>
    </source>
</evidence>
<feature type="transmembrane region" description="Helical" evidence="6">
    <location>
        <begin position="280"/>
        <end position="297"/>
    </location>
</feature>
<evidence type="ECO:0000256" key="5">
    <source>
        <dbReference type="ARBA" id="ARBA00023136"/>
    </source>
</evidence>
<keyword evidence="4 6" id="KW-1133">Transmembrane helix</keyword>
<dbReference type="Proteomes" id="UP000284407">
    <property type="component" value="Unassembled WGS sequence"/>
</dbReference>
<proteinExistence type="inferred from homology"/>
<feature type="transmembrane region" description="Helical" evidence="6">
    <location>
        <begin position="155"/>
        <end position="174"/>
    </location>
</feature>
<evidence type="ECO:0000256" key="2">
    <source>
        <dbReference type="ARBA" id="ARBA00009853"/>
    </source>
</evidence>
<organism evidence="8 9">
    <name type="scientific">Sulfitobacter guttiformis</name>
    <dbReference type="NCBI Taxonomy" id="74349"/>
    <lineage>
        <taxon>Bacteria</taxon>
        <taxon>Pseudomonadati</taxon>
        <taxon>Pseudomonadota</taxon>
        <taxon>Alphaproteobacteria</taxon>
        <taxon>Rhodobacterales</taxon>
        <taxon>Roseobacteraceae</taxon>
        <taxon>Sulfitobacter</taxon>
    </lineage>
</organism>
<keyword evidence="3 6" id="KW-0812">Transmembrane</keyword>
<keyword evidence="5 6" id="KW-0472">Membrane</keyword>
<evidence type="ECO:0000256" key="4">
    <source>
        <dbReference type="ARBA" id="ARBA00022989"/>
    </source>
</evidence>
<dbReference type="PANTHER" id="PTHR22911:SF6">
    <property type="entry name" value="SOLUTE CARRIER FAMILY 35 MEMBER G1"/>
    <property type="match status" value="1"/>
</dbReference>
<keyword evidence="9" id="KW-1185">Reference proteome</keyword>
<comment type="caution">
    <text evidence="8">The sequence shown here is derived from an EMBL/GenBank/DDBJ whole genome shotgun (WGS) entry which is preliminary data.</text>
</comment>
<feature type="transmembrane region" description="Helical" evidence="6">
    <location>
        <begin position="132"/>
        <end position="149"/>
    </location>
</feature>
<name>A0A420DJR2_9RHOB</name>
<evidence type="ECO:0000256" key="6">
    <source>
        <dbReference type="SAM" id="Phobius"/>
    </source>
</evidence>
<gene>
    <name evidence="8" type="ORF">C8N30_3582</name>
</gene>
<dbReference type="InterPro" id="IPR000620">
    <property type="entry name" value="EamA_dom"/>
</dbReference>
<accession>A0A420DJR2</accession>
<feature type="domain" description="EamA" evidence="7">
    <location>
        <begin position="16"/>
        <end position="148"/>
    </location>
</feature>
<protein>
    <submittedName>
        <fullName evidence="8">EamA-like transporter family protein</fullName>
    </submittedName>
</protein>
<evidence type="ECO:0000313" key="8">
    <source>
        <dbReference type="EMBL" id="RKE94454.1"/>
    </source>
</evidence>
<dbReference type="AlphaFoldDB" id="A0A420DJR2"/>
<comment type="subcellular location">
    <subcellularLocation>
        <location evidence="1">Membrane</location>
        <topology evidence="1">Multi-pass membrane protein</topology>
    </subcellularLocation>
</comment>
<evidence type="ECO:0000259" key="7">
    <source>
        <dbReference type="Pfam" id="PF00892"/>
    </source>
</evidence>
<feature type="transmembrane region" description="Helical" evidence="6">
    <location>
        <begin position="49"/>
        <end position="68"/>
    </location>
</feature>
<dbReference type="PANTHER" id="PTHR22911">
    <property type="entry name" value="ACYL-MALONYL CONDENSING ENZYME-RELATED"/>
    <property type="match status" value="1"/>
</dbReference>
<feature type="transmembrane region" description="Helical" evidence="6">
    <location>
        <begin position="225"/>
        <end position="246"/>
    </location>
</feature>
<feature type="transmembrane region" description="Helical" evidence="6">
    <location>
        <begin position="186"/>
        <end position="205"/>
    </location>
</feature>
<dbReference type="SUPFAM" id="SSF103481">
    <property type="entry name" value="Multidrug resistance efflux transporter EmrE"/>
    <property type="match status" value="2"/>
</dbReference>
<evidence type="ECO:0000256" key="1">
    <source>
        <dbReference type="ARBA" id="ARBA00004141"/>
    </source>
</evidence>
<sequence length="314" mass="33739">MHHLTHLKMTPDKPVLGILLMLGFCVLAPLGDALAKLLGTTIPLGQLVLIRFAVQAVLLIPLVAFAGIPWRLSPRAWRLAVIRTVLHILGIGSMFTSLMFLPLADAIAIAFVMPFFMLLLGHFVLNEEVGPHRMAACGIGFVGTLLVIQPNFLSVGWVALLPVSVAIIFALFMLTTRQIAREADPIALQAVSGVIALVILAPALVLGHMLALKPLTLIQPTVWEWQMLAGIGILGTAAHLLMTWSLRFAPSATLAPMQYLEIPVATAVGFWLFSDLPDNLAAVGITLTVTAGIYVVLREQASARRLAQNAPPAQ</sequence>
<feature type="transmembrane region" description="Helical" evidence="6">
    <location>
        <begin position="106"/>
        <end position="125"/>
    </location>
</feature>
<dbReference type="InterPro" id="IPR037185">
    <property type="entry name" value="EmrE-like"/>
</dbReference>
<reference evidence="8 9" key="1">
    <citation type="submission" date="2018-09" db="EMBL/GenBank/DDBJ databases">
        <title>Genomic Encyclopedia of Archaeal and Bacterial Type Strains, Phase II (KMG-II): from individual species to whole genera.</title>
        <authorList>
            <person name="Goeker M."/>
        </authorList>
    </citation>
    <scope>NUCLEOTIDE SEQUENCE [LARGE SCALE GENOMIC DNA]</scope>
    <source>
        <strain evidence="8 9">DSM 11458</strain>
    </source>
</reference>
<dbReference type="EMBL" id="RAQK01000002">
    <property type="protein sequence ID" value="RKE94454.1"/>
    <property type="molecule type" value="Genomic_DNA"/>
</dbReference>
<dbReference type="Pfam" id="PF00892">
    <property type="entry name" value="EamA"/>
    <property type="match status" value="2"/>
</dbReference>
<comment type="similarity">
    <text evidence="2">Belongs to the drug/metabolite transporter (DMT) superfamily. 10 TMS drug/metabolite exporter (DME) (TC 2.A.7.3) family.</text>
</comment>
<feature type="transmembrane region" description="Helical" evidence="6">
    <location>
        <begin position="80"/>
        <end position="100"/>
    </location>
</feature>
<evidence type="ECO:0000256" key="3">
    <source>
        <dbReference type="ARBA" id="ARBA00022692"/>
    </source>
</evidence>